<evidence type="ECO:0000313" key="12">
    <source>
        <dbReference type="EMBL" id="CAF1538544.1"/>
    </source>
</evidence>
<dbReference type="InterPro" id="IPR017452">
    <property type="entry name" value="GPCR_Rhodpsn_7TM"/>
</dbReference>
<dbReference type="Proteomes" id="UP000663852">
    <property type="component" value="Unassembled WGS sequence"/>
</dbReference>
<keyword evidence="13" id="KW-1185">Reference proteome</keyword>
<feature type="domain" description="G-protein coupled receptors family 1 profile" evidence="10">
    <location>
        <begin position="33"/>
        <end position="287"/>
    </location>
</feature>
<evidence type="ECO:0000256" key="3">
    <source>
        <dbReference type="ARBA" id="ARBA00022692"/>
    </source>
</evidence>
<protein>
    <recommendedName>
        <fullName evidence="10">G-protein coupled receptors family 1 profile domain-containing protein</fullName>
    </recommendedName>
</protein>
<evidence type="ECO:0000313" key="11">
    <source>
        <dbReference type="EMBL" id="CAF1513854.1"/>
    </source>
</evidence>
<evidence type="ECO:0000256" key="2">
    <source>
        <dbReference type="ARBA" id="ARBA00022475"/>
    </source>
</evidence>
<dbReference type="OrthoDB" id="10000605at2759"/>
<evidence type="ECO:0000256" key="7">
    <source>
        <dbReference type="ARBA" id="ARBA00023170"/>
    </source>
</evidence>
<dbReference type="GO" id="GO:0004930">
    <property type="term" value="F:G protein-coupled receptor activity"/>
    <property type="evidence" value="ECO:0007669"/>
    <property type="project" value="UniProtKB-KW"/>
</dbReference>
<keyword evidence="7" id="KW-0675">Receptor</keyword>
<organism evidence="12 14">
    <name type="scientific">Adineta ricciae</name>
    <name type="common">Rotifer</name>
    <dbReference type="NCBI Taxonomy" id="249248"/>
    <lineage>
        <taxon>Eukaryota</taxon>
        <taxon>Metazoa</taxon>
        <taxon>Spiralia</taxon>
        <taxon>Gnathifera</taxon>
        <taxon>Rotifera</taxon>
        <taxon>Eurotatoria</taxon>
        <taxon>Bdelloidea</taxon>
        <taxon>Adinetida</taxon>
        <taxon>Adinetidae</taxon>
        <taxon>Adineta</taxon>
    </lineage>
</organism>
<proteinExistence type="predicted"/>
<feature type="transmembrane region" description="Helical" evidence="9">
    <location>
        <begin position="173"/>
        <end position="197"/>
    </location>
</feature>
<dbReference type="PANTHER" id="PTHR24228:SF59">
    <property type="entry name" value="NEUROPEPTIDE RECEPTOR 15"/>
    <property type="match status" value="1"/>
</dbReference>
<dbReference type="Proteomes" id="UP000663828">
    <property type="component" value="Unassembled WGS sequence"/>
</dbReference>
<keyword evidence="5" id="KW-0297">G-protein coupled receptor</keyword>
<dbReference type="Gene3D" id="1.20.1070.10">
    <property type="entry name" value="Rhodopsin 7-helix transmembrane proteins"/>
    <property type="match status" value="1"/>
</dbReference>
<feature type="transmembrane region" description="Helical" evidence="9">
    <location>
        <begin position="50"/>
        <end position="76"/>
    </location>
</feature>
<dbReference type="PANTHER" id="PTHR24228">
    <property type="entry name" value="B2 BRADYKININ RECEPTOR/ANGIOTENSIN II RECEPTOR"/>
    <property type="match status" value="1"/>
</dbReference>
<keyword evidence="8" id="KW-0807">Transducer</keyword>
<evidence type="ECO:0000256" key="9">
    <source>
        <dbReference type="SAM" id="Phobius"/>
    </source>
</evidence>
<name>A0A815VRF1_ADIRI</name>
<dbReference type="SUPFAM" id="SSF81321">
    <property type="entry name" value="Family A G protein-coupled receptor-like"/>
    <property type="match status" value="1"/>
</dbReference>
<dbReference type="EMBL" id="CAJNOR010004586">
    <property type="protein sequence ID" value="CAF1513854.1"/>
    <property type="molecule type" value="Genomic_DNA"/>
</dbReference>
<feature type="transmembrane region" description="Helical" evidence="9">
    <location>
        <begin position="15"/>
        <end position="43"/>
    </location>
</feature>
<accession>A0A815VRF1</accession>
<dbReference type="AlphaFoldDB" id="A0A815VRF1"/>
<keyword evidence="3 9" id="KW-0812">Transmembrane</keyword>
<evidence type="ECO:0000256" key="5">
    <source>
        <dbReference type="ARBA" id="ARBA00023040"/>
    </source>
</evidence>
<dbReference type="PROSITE" id="PS50262">
    <property type="entry name" value="G_PROTEIN_RECEP_F1_2"/>
    <property type="match status" value="1"/>
</dbReference>
<feature type="transmembrane region" description="Helical" evidence="9">
    <location>
        <begin position="226"/>
        <end position="252"/>
    </location>
</feature>
<evidence type="ECO:0000256" key="4">
    <source>
        <dbReference type="ARBA" id="ARBA00022989"/>
    </source>
</evidence>
<evidence type="ECO:0000259" key="10">
    <source>
        <dbReference type="PROSITE" id="PS50262"/>
    </source>
</evidence>
<keyword evidence="2" id="KW-1003">Cell membrane</keyword>
<evidence type="ECO:0000313" key="14">
    <source>
        <dbReference type="Proteomes" id="UP000663852"/>
    </source>
</evidence>
<keyword evidence="4 9" id="KW-1133">Transmembrane helix</keyword>
<evidence type="ECO:0000256" key="8">
    <source>
        <dbReference type="ARBA" id="ARBA00023224"/>
    </source>
</evidence>
<keyword evidence="6 9" id="KW-0472">Membrane</keyword>
<dbReference type="GO" id="GO:0005886">
    <property type="term" value="C:plasma membrane"/>
    <property type="evidence" value="ECO:0007669"/>
    <property type="project" value="UniProtKB-SubCell"/>
</dbReference>
<feature type="transmembrane region" description="Helical" evidence="9">
    <location>
        <begin position="131"/>
        <end position="153"/>
    </location>
</feature>
<reference evidence="12" key="1">
    <citation type="submission" date="2021-02" db="EMBL/GenBank/DDBJ databases">
        <authorList>
            <person name="Nowell W R."/>
        </authorList>
    </citation>
    <scope>NUCLEOTIDE SEQUENCE</scope>
</reference>
<dbReference type="CDD" id="cd00637">
    <property type="entry name" value="7tm_classA_rhodopsin-like"/>
    <property type="match status" value="1"/>
</dbReference>
<feature type="transmembrane region" description="Helical" evidence="9">
    <location>
        <begin position="258"/>
        <end position="282"/>
    </location>
</feature>
<sequence length="305" mass="35402">MPSNNVSMVLNTESWFVPIDIITLFSIGIAIILGTIYLLIIIFDRTCHNVLMLLVANSCLTEIVFGCVMLSLTAFTLENDLNQVQYYDSYCVFRGYMAYVVTFLQNYSYLLQAAYRYLVVVYPTRFIWQSLKFQLTLICIMWIVGFVCPIPFITANRIIYNSDNQICQMPFEFSVFMVYNALCVYTIPISLLALVYFKLVQYVRQLSRNITTANTLVRAQRELRMIYRLIILVSGIITIGFPYTLLVFISFFTNPPKYHYRIAYIFVNVTLSFVMLAILSFTEPLKISMKKRLKLNNNITLPIHA</sequence>
<evidence type="ECO:0000313" key="13">
    <source>
        <dbReference type="Proteomes" id="UP000663828"/>
    </source>
</evidence>
<comment type="caution">
    <text evidence="12">The sequence shown here is derived from an EMBL/GenBank/DDBJ whole genome shotgun (WGS) entry which is preliminary data.</text>
</comment>
<comment type="subcellular location">
    <subcellularLocation>
        <location evidence="1">Cell membrane</location>
        <topology evidence="1">Multi-pass membrane protein</topology>
    </subcellularLocation>
</comment>
<evidence type="ECO:0000256" key="1">
    <source>
        <dbReference type="ARBA" id="ARBA00004651"/>
    </source>
</evidence>
<gene>
    <name evidence="12" type="ORF">EDS130_LOCUS45139</name>
    <name evidence="11" type="ORF">XAT740_LOCUS40376</name>
</gene>
<evidence type="ECO:0000256" key="6">
    <source>
        <dbReference type="ARBA" id="ARBA00023136"/>
    </source>
</evidence>
<dbReference type="EMBL" id="CAJNOJ010001012">
    <property type="protein sequence ID" value="CAF1538544.1"/>
    <property type="molecule type" value="Genomic_DNA"/>
</dbReference>
<feature type="transmembrane region" description="Helical" evidence="9">
    <location>
        <begin position="96"/>
        <end position="119"/>
    </location>
</feature>